<keyword evidence="13" id="KW-1185">Reference proteome</keyword>
<proteinExistence type="inferred from homology"/>
<dbReference type="PROSITE" id="PS00588">
    <property type="entry name" value="FLAGELLA_BB_ROD"/>
    <property type="match status" value="1"/>
</dbReference>
<name>C8W1E2_DESAS</name>
<protein>
    <recommendedName>
        <fullName evidence="4 7">Flagellar hook-associated protein 1</fullName>
        <shortName evidence="7">HAP1</shortName>
    </recommendedName>
</protein>
<evidence type="ECO:0000313" key="13">
    <source>
        <dbReference type="Proteomes" id="UP000002217"/>
    </source>
</evidence>
<keyword evidence="8" id="KW-0175">Coiled coil</keyword>
<dbReference type="PANTHER" id="PTHR30033:SF1">
    <property type="entry name" value="FLAGELLAR HOOK-ASSOCIATED PROTEIN 1"/>
    <property type="match status" value="1"/>
</dbReference>
<dbReference type="STRING" id="485916.Dtox_0672"/>
<dbReference type="GO" id="GO:0044780">
    <property type="term" value="P:bacterial-type flagellum assembly"/>
    <property type="evidence" value="ECO:0007669"/>
    <property type="project" value="InterPro"/>
</dbReference>
<evidence type="ECO:0000256" key="3">
    <source>
        <dbReference type="ARBA" id="ARBA00009677"/>
    </source>
</evidence>
<evidence type="ECO:0000256" key="7">
    <source>
        <dbReference type="RuleBase" id="RU362065"/>
    </source>
</evidence>
<dbReference type="GO" id="GO:0009424">
    <property type="term" value="C:bacterial-type flagellum hook"/>
    <property type="evidence" value="ECO:0007669"/>
    <property type="project" value="UniProtKB-UniRule"/>
</dbReference>
<comment type="similarity">
    <text evidence="3 7">Belongs to the flagella basal body rod proteins family.</text>
</comment>
<dbReference type="OrthoDB" id="9802553at2"/>
<dbReference type="HOGENOM" id="CLU_012762_1_0_9"/>
<dbReference type="Pfam" id="PF22638">
    <property type="entry name" value="FlgK_D1"/>
    <property type="match status" value="1"/>
</dbReference>
<evidence type="ECO:0000256" key="8">
    <source>
        <dbReference type="SAM" id="Coils"/>
    </source>
</evidence>
<dbReference type="PANTHER" id="PTHR30033">
    <property type="entry name" value="FLAGELLAR HOOK-ASSOCIATED PROTEIN 1"/>
    <property type="match status" value="1"/>
</dbReference>
<dbReference type="Pfam" id="PF00460">
    <property type="entry name" value="Flg_bb_rod"/>
    <property type="match status" value="1"/>
</dbReference>
<feature type="coiled-coil region" evidence="8">
    <location>
        <begin position="261"/>
        <end position="288"/>
    </location>
</feature>
<dbReference type="AlphaFoldDB" id="C8W1E2"/>
<evidence type="ECO:0000259" key="11">
    <source>
        <dbReference type="Pfam" id="PF22638"/>
    </source>
</evidence>
<dbReference type="InterPro" id="IPR010930">
    <property type="entry name" value="Flg_bb/hook_C_dom"/>
</dbReference>
<dbReference type="Proteomes" id="UP000002217">
    <property type="component" value="Chromosome"/>
</dbReference>
<dbReference type="RefSeq" id="WP_015756305.1">
    <property type="nucleotide sequence ID" value="NC_013216.1"/>
</dbReference>
<sequence>MSGTFFGLEIGKRALQANKTGMDVTGNNVANANTTGYSRQRVNLVTGPPYTGSGYQLGTGVNVGDIERIRNNYIDGQVRSNLSQIGYQEKEQNVLQKVEALFPYSVNEGMQVYLNDFFNGWQEVNENPLDKGIQAGVLEKGKALAAAMNQSYEQLGIIRKDVDTEHTDLVSQVGKLTERIVKVNESIAKSHAENNNVLLDERDLLLDRLAKLVKIDATMNNDNKALVDVSVNGVALITGTANNFNAANFDTPDVGGSVGSLINTGSRIDNYKEKLEKLANAIAEEINGLYTGEGKFFKDLSNASDSKTLNNNKIIELDDNASVDPQIALEAAQLRNKKIDSLGEDEGITFESYYQDLMVTIGEESNSAGQLLETYEAIGDQLFAQRESVSGVSIEEEMTNLLQYQYGYQAASKIITTIDQMLETLLGIIR</sequence>
<dbReference type="Pfam" id="PF06429">
    <property type="entry name" value="Flg_bbr_C"/>
    <property type="match status" value="1"/>
</dbReference>
<dbReference type="InterPro" id="IPR019776">
    <property type="entry name" value="Flagellar_basal_body_rod_CS"/>
</dbReference>
<keyword evidence="12" id="KW-0282">Flagellum</keyword>
<keyword evidence="6 7" id="KW-0975">Bacterial flagellum</keyword>
<feature type="domain" description="Flagellar basal-body/hook protein C-terminal" evidence="10">
    <location>
        <begin position="389"/>
        <end position="427"/>
    </location>
</feature>
<evidence type="ECO:0000313" key="12">
    <source>
        <dbReference type="EMBL" id="ACV61587.1"/>
    </source>
</evidence>
<dbReference type="KEGG" id="dae:Dtox_0672"/>
<dbReference type="GO" id="GO:0005576">
    <property type="term" value="C:extracellular region"/>
    <property type="evidence" value="ECO:0007669"/>
    <property type="project" value="UniProtKB-SubCell"/>
</dbReference>
<organism evidence="12 13">
    <name type="scientific">Desulfofarcimen acetoxidans (strain ATCC 49208 / DSM 771 / KCTC 5769 / VKM B-1644 / 5575)</name>
    <name type="common">Desulfotomaculum acetoxidans</name>
    <dbReference type="NCBI Taxonomy" id="485916"/>
    <lineage>
        <taxon>Bacteria</taxon>
        <taxon>Bacillati</taxon>
        <taxon>Bacillota</taxon>
        <taxon>Clostridia</taxon>
        <taxon>Eubacteriales</taxon>
        <taxon>Peptococcaceae</taxon>
        <taxon>Desulfofarcimen</taxon>
    </lineage>
</organism>
<dbReference type="NCBIfam" id="TIGR02492">
    <property type="entry name" value="flgK_ends"/>
    <property type="match status" value="1"/>
</dbReference>
<dbReference type="InterPro" id="IPR002371">
    <property type="entry name" value="FlgK"/>
</dbReference>
<reference evidence="12 13" key="1">
    <citation type="journal article" date="2009" name="Stand. Genomic Sci.">
        <title>Complete genome sequence of Desulfotomaculum acetoxidans type strain (5575).</title>
        <authorList>
            <person name="Spring S."/>
            <person name="Lapidus A."/>
            <person name="Schroder M."/>
            <person name="Gleim D."/>
            <person name="Sims D."/>
            <person name="Meincke L."/>
            <person name="Glavina Del Rio T."/>
            <person name="Tice H."/>
            <person name="Copeland A."/>
            <person name="Cheng J.F."/>
            <person name="Lucas S."/>
            <person name="Chen F."/>
            <person name="Nolan M."/>
            <person name="Bruce D."/>
            <person name="Goodwin L."/>
            <person name="Pitluck S."/>
            <person name="Ivanova N."/>
            <person name="Mavromatis K."/>
            <person name="Mikhailova N."/>
            <person name="Pati A."/>
            <person name="Chen A."/>
            <person name="Palaniappan K."/>
            <person name="Land M."/>
            <person name="Hauser L."/>
            <person name="Chang Y.J."/>
            <person name="Jeffries C.D."/>
            <person name="Chain P."/>
            <person name="Saunders E."/>
            <person name="Brettin T."/>
            <person name="Detter J.C."/>
            <person name="Goker M."/>
            <person name="Bristow J."/>
            <person name="Eisen J.A."/>
            <person name="Markowitz V."/>
            <person name="Hugenholtz P."/>
            <person name="Kyrpides N.C."/>
            <person name="Klenk H.P."/>
            <person name="Han C."/>
        </authorList>
    </citation>
    <scope>NUCLEOTIDE SEQUENCE [LARGE SCALE GENOMIC DNA]</scope>
    <source>
        <strain evidence="13">ATCC 49208 / DSM 771 / VKM B-1644</strain>
    </source>
</reference>
<comment type="subcellular location">
    <subcellularLocation>
        <location evidence="1 7">Bacterial flagellum</location>
    </subcellularLocation>
    <subcellularLocation>
        <location evidence="2 7">Secreted</location>
    </subcellularLocation>
</comment>
<evidence type="ECO:0000259" key="10">
    <source>
        <dbReference type="Pfam" id="PF06429"/>
    </source>
</evidence>
<evidence type="ECO:0000259" key="9">
    <source>
        <dbReference type="Pfam" id="PF00460"/>
    </source>
</evidence>
<dbReference type="InterPro" id="IPR001444">
    <property type="entry name" value="Flag_bb_rod_N"/>
</dbReference>
<dbReference type="GO" id="GO:0005198">
    <property type="term" value="F:structural molecule activity"/>
    <property type="evidence" value="ECO:0007669"/>
    <property type="project" value="UniProtKB-UniRule"/>
</dbReference>
<gene>
    <name evidence="7" type="primary">flgK</name>
    <name evidence="12" type="ordered locus">Dtox_0672</name>
</gene>
<evidence type="ECO:0000256" key="5">
    <source>
        <dbReference type="ARBA" id="ARBA00022525"/>
    </source>
</evidence>
<evidence type="ECO:0000256" key="2">
    <source>
        <dbReference type="ARBA" id="ARBA00004613"/>
    </source>
</evidence>
<feature type="domain" description="Flagellar basal body rod protein N-terminal" evidence="9">
    <location>
        <begin position="8"/>
        <end position="37"/>
    </location>
</feature>
<evidence type="ECO:0000256" key="6">
    <source>
        <dbReference type="ARBA" id="ARBA00023143"/>
    </source>
</evidence>
<dbReference type="EMBL" id="CP001720">
    <property type="protein sequence ID" value="ACV61587.1"/>
    <property type="molecule type" value="Genomic_DNA"/>
</dbReference>
<keyword evidence="12" id="KW-0966">Cell projection</keyword>
<accession>C8W1E2</accession>
<dbReference type="PRINTS" id="PR01005">
    <property type="entry name" value="FLGHOOKAP1"/>
</dbReference>
<evidence type="ECO:0000256" key="1">
    <source>
        <dbReference type="ARBA" id="ARBA00004365"/>
    </source>
</evidence>
<evidence type="ECO:0000256" key="4">
    <source>
        <dbReference type="ARBA" id="ARBA00016244"/>
    </source>
</evidence>
<dbReference type="InterPro" id="IPR053927">
    <property type="entry name" value="FlgK_helical"/>
</dbReference>
<keyword evidence="5 7" id="KW-0964">Secreted</keyword>
<dbReference type="SUPFAM" id="SSF64518">
    <property type="entry name" value="Phase 1 flagellin"/>
    <property type="match status" value="1"/>
</dbReference>
<dbReference type="eggNOG" id="COG1256">
    <property type="taxonomic scope" value="Bacteria"/>
</dbReference>
<feature type="domain" description="Flagellar hook-associated protein FlgK helical" evidence="11">
    <location>
        <begin position="95"/>
        <end position="243"/>
    </location>
</feature>
<keyword evidence="12" id="KW-0969">Cilium</keyword>